<organism evidence="1">
    <name type="scientific">Castor canadensis</name>
    <name type="common">American beaver</name>
    <dbReference type="NCBI Taxonomy" id="51338"/>
    <lineage>
        <taxon>Eukaryota</taxon>
        <taxon>Metazoa</taxon>
        <taxon>Chordata</taxon>
        <taxon>Craniata</taxon>
        <taxon>Vertebrata</taxon>
        <taxon>Euteleostomi</taxon>
        <taxon>Mammalia</taxon>
        <taxon>Eutheria</taxon>
        <taxon>Euarchontoglires</taxon>
        <taxon>Glires</taxon>
        <taxon>Rodentia</taxon>
        <taxon>Castorimorpha</taxon>
        <taxon>Castoridae</taxon>
        <taxon>Castor</taxon>
    </lineage>
</organism>
<reference evidence="1" key="1">
    <citation type="submission" date="2023-09" db="UniProtKB">
        <authorList>
            <consortium name="Ensembl"/>
        </authorList>
    </citation>
    <scope>IDENTIFICATION</scope>
</reference>
<accession>A0A8C0W3Y9</accession>
<sequence length="59" mass="6632">MSQSGAPRLQDENLQALPAHRPHRILTGLLRKICTALQKRTVLSLRTIILREGKKSKTS</sequence>
<protein>
    <submittedName>
        <fullName evidence="1">Uncharacterized protein</fullName>
    </submittedName>
</protein>
<proteinExistence type="predicted"/>
<dbReference type="Ensembl" id="ENSCCNT00000003818.1">
    <property type="protein sequence ID" value="ENSCCNP00000002883.1"/>
    <property type="gene ID" value="ENSCCNG00000003137.1"/>
</dbReference>
<name>A0A8C0W3Y9_CASCN</name>
<dbReference type="AlphaFoldDB" id="A0A8C0W3Y9"/>
<evidence type="ECO:0000313" key="1">
    <source>
        <dbReference type="Ensembl" id="ENSCCNP00000002883.1"/>
    </source>
</evidence>